<accession>A0A178MQC9</accession>
<protein>
    <submittedName>
        <fullName evidence="1">Uncharacterized protein</fullName>
    </submittedName>
</protein>
<keyword evidence="2" id="KW-1185">Reference proteome</keyword>
<name>A0A178MQC9_9PROT</name>
<evidence type="ECO:0000313" key="2">
    <source>
        <dbReference type="Proteomes" id="UP000078428"/>
    </source>
</evidence>
<gene>
    <name evidence="1" type="ORF">A6A04_01720</name>
</gene>
<reference evidence="1 2" key="1">
    <citation type="submission" date="2016-04" db="EMBL/GenBank/DDBJ databases">
        <title>Draft genome sequence of freshwater magnetotactic bacteria Magnetospirillum marisnigri SP-1 and Magnetospirillum moscoviense BB-1.</title>
        <authorList>
            <person name="Koziaeva V."/>
            <person name="Dziuba M.V."/>
            <person name="Ivanov T.M."/>
            <person name="Kuznetsov B."/>
            <person name="Grouzdev D.S."/>
        </authorList>
    </citation>
    <scope>NUCLEOTIDE SEQUENCE [LARGE SCALE GENOMIC DNA]</scope>
    <source>
        <strain evidence="1 2">SP-1</strain>
    </source>
</reference>
<evidence type="ECO:0000313" key="1">
    <source>
        <dbReference type="EMBL" id="OAN50154.1"/>
    </source>
</evidence>
<dbReference type="STRING" id="1285242.A6A04_01720"/>
<dbReference type="Proteomes" id="UP000078428">
    <property type="component" value="Unassembled WGS sequence"/>
</dbReference>
<sequence length="99" mass="10373">MSKFIHKMVDGVLSPLTSAEIVELEAREAQWAAGQAERDRAAHNSPILAEIAALDARRVRPAAEVALALASGNPPAPADLDRLASLTAAIAALRGELQP</sequence>
<dbReference type="EMBL" id="LWQT01000055">
    <property type="protein sequence ID" value="OAN50154.1"/>
    <property type="molecule type" value="Genomic_DNA"/>
</dbReference>
<dbReference type="RefSeq" id="WP_068492443.1">
    <property type="nucleotide sequence ID" value="NZ_LWQT01000055.1"/>
</dbReference>
<dbReference type="AlphaFoldDB" id="A0A178MQC9"/>
<proteinExistence type="predicted"/>
<comment type="caution">
    <text evidence="1">The sequence shown here is derived from an EMBL/GenBank/DDBJ whole genome shotgun (WGS) entry which is preliminary data.</text>
</comment>
<organism evidence="1 2">
    <name type="scientific">Paramagnetospirillum marisnigri</name>
    <dbReference type="NCBI Taxonomy" id="1285242"/>
    <lineage>
        <taxon>Bacteria</taxon>
        <taxon>Pseudomonadati</taxon>
        <taxon>Pseudomonadota</taxon>
        <taxon>Alphaproteobacteria</taxon>
        <taxon>Rhodospirillales</taxon>
        <taxon>Magnetospirillaceae</taxon>
        <taxon>Paramagnetospirillum</taxon>
    </lineage>
</organism>